<dbReference type="EMBL" id="JANBPK010001182">
    <property type="protein sequence ID" value="KAJ2925457.1"/>
    <property type="molecule type" value="Genomic_DNA"/>
</dbReference>
<evidence type="ECO:0000313" key="1">
    <source>
        <dbReference type="EMBL" id="KAJ2925457.1"/>
    </source>
</evidence>
<organism evidence="1 2">
    <name type="scientific">Candolleomyces eurysporus</name>
    <dbReference type="NCBI Taxonomy" id="2828524"/>
    <lineage>
        <taxon>Eukaryota</taxon>
        <taxon>Fungi</taxon>
        <taxon>Dikarya</taxon>
        <taxon>Basidiomycota</taxon>
        <taxon>Agaricomycotina</taxon>
        <taxon>Agaricomycetes</taxon>
        <taxon>Agaricomycetidae</taxon>
        <taxon>Agaricales</taxon>
        <taxon>Agaricineae</taxon>
        <taxon>Psathyrellaceae</taxon>
        <taxon>Candolleomyces</taxon>
    </lineage>
</organism>
<dbReference type="OrthoDB" id="2875868at2759"/>
<evidence type="ECO:0000313" key="2">
    <source>
        <dbReference type="Proteomes" id="UP001140091"/>
    </source>
</evidence>
<feature type="non-terminal residue" evidence="1">
    <location>
        <position position="321"/>
    </location>
</feature>
<reference evidence="1" key="1">
    <citation type="submission" date="2022-06" db="EMBL/GenBank/DDBJ databases">
        <title>Genome Sequence of Candolleomyces eurysporus.</title>
        <authorList>
            <person name="Buettner E."/>
        </authorList>
    </citation>
    <scope>NUCLEOTIDE SEQUENCE</scope>
    <source>
        <strain evidence="1">VTCC 930004</strain>
    </source>
</reference>
<gene>
    <name evidence="1" type="ORF">H1R20_g11636</name>
</gene>
<keyword evidence="2" id="KW-1185">Reference proteome</keyword>
<name>A0A9W8IZB3_9AGAR</name>
<comment type="caution">
    <text evidence="1">The sequence shown here is derived from an EMBL/GenBank/DDBJ whole genome shotgun (WGS) entry which is preliminary data.</text>
</comment>
<proteinExistence type="predicted"/>
<sequence>MPVYTPPFRVRLSRLQALRTCVLEAQKTPHDPTSRPAIYEWDSESNNLGYWRWPAYPCGRRVPPDELEQYMLNHYCLAPCCLCAYVDNKRYTASKISMVEAINENKESQRLRPYIGEYIAECAQEDSCGYFVLIEKFYAQKTLMTSICRKRDKPLDPKMWDFMKDEKELNESKRRASGFRRMMAGKSSEDVTRGYNRLKRTYAEFSEDVVAVNALFHTLEFDGLEASKFWELFVECAKCEHIMPRNLYPYSHRCSKKTRDGAESDQLNTGADTVEELKEFIRNATGEDVSNMELDDILDWFKDYFPDDPQDPVRPRRVSTR</sequence>
<protein>
    <submittedName>
        <fullName evidence="1">Uncharacterized protein</fullName>
    </submittedName>
</protein>
<dbReference type="AlphaFoldDB" id="A0A9W8IZB3"/>
<accession>A0A9W8IZB3</accession>
<dbReference type="Proteomes" id="UP001140091">
    <property type="component" value="Unassembled WGS sequence"/>
</dbReference>